<reference evidence="5 6" key="1">
    <citation type="submission" date="2017-06" db="EMBL/GenBank/DDBJ databases">
        <title>Draft Genome Sequence of Natranaerobius trueperi halophilic, alkalithermophilic bacteria from soda lakes.</title>
        <authorList>
            <person name="Zhao B."/>
        </authorList>
    </citation>
    <scope>NUCLEOTIDE SEQUENCE [LARGE SCALE GENOMIC DNA]</scope>
    <source>
        <strain evidence="5 6">DSM 18760</strain>
    </source>
</reference>
<dbReference type="PANTHER" id="PTHR11280:SF5">
    <property type="entry name" value="GLUCOSAMINE-6-PHOSPHATE ISOMERASE"/>
    <property type="match status" value="1"/>
</dbReference>
<dbReference type="NCBIfam" id="TIGR00502">
    <property type="entry name" value="nagB"/>
    <property type="match status" value="1"/>
</dbReference>
<dbReference type="Pfam" id="PF01182">
    <property type="entry name" value="Glucosamine_iso"/>
    <property type="match status" value="1"/>
</dbReference>
<dbReference type="RefSeq" id="WP_089022484.1">
    <property type="nucleotide sequence ID" value="NZ_NIQC01000001.1"/>
</dbReference>
<keyword evidence="2" id="KW-0119">Carbohydrate metabolism</keyword>
<dbReference type="Proteomes" id="UP000214588">
    <property type="component" value="Unassembled WGS sequence"/>
</dbReference>
<evidence type="ECO:0000313" key="6">
    <source>
        <dbReference type="Proteomes" id="UP000214588"/>
    </source>
</evidence>
<dbReference type="SUPFAM" id="SSF100950">
    <property type="entry name" value="NagB/RpiA/CoA transferase-like"/>
    <property type="match status" value="1"/>
</dbReference>
<accession>A0A226C1J9</accession>
<keyword evidence="6" id="KW-1185">Reference proteome</keyword>
<dbReference type="PANTHER" id="PTHR11280">
    <property type="entry name" value="GLUCOSAMINE-6-PHOSPHATE ISOMERASE"/>
    <property type="match status" value="1"/>
</dbReference>
<dbReference type="GO" id="GO:0006046">
    <property type="term" value="P:N-acetylglucosamine catabolic process"/>
    <property type="evidence" value="ECO:0007669"/>
    <property type="project" value="UniProtKB-UniRule"/>
</dbReference>
<dbReference type="GO" id="GO:0006043">
    <property type="term" value="P:glucosamine catabolic process"/>
    <property type="evidence" value="ECO:0007669"/>
    <property type="project" value="TreeGrafter"/>
</dbReference>
<dbReference type="InterPro" id="IPR018321">
    <property type="entry name" value="Glucosamine6P_isomerase_CS"/>
</dbReference>
<dbReference type="OrthoDB" id="9791139at2"/>
<dbReference type="InterPro" id="IPR006148">
    <property type="entry name" value="Glc/Gal-6P_isomerase"/>
</dbReference>
<dbReference type="InterPro" id="IPR037171">
    <property type="entry name" value="NagB/RpiA_transferase-like"/>
</dbReference>
<dbReference type="EMBL" id="NIQC01000001">
    <property type="protein sequence ID" value="OWZ85061.1"/>
    <property type="molecule type" value="Genomic_DNA"/>
</dbReference>
<evidence type="ECO:0000256" key="3">
    <source>
        <dbReference type="NCBIfam" id="TIGR00502"/>
    </source>
</evidence>
<protein>
    <recommendedName>
        <fullName evidence="3">Glucosamine-6-phosphate deaminase</fullName>
        <ecNumber evidence="3">3.5.99.6</ecNumber>
    </recommendedName>
</protein>
<evidence type="ECO:0000313" key="5">
    <source>
        <dbReference type="EMBL" id="OWZ85061.1"/>
    </source>
</evidence>
<evidence type="ECO:0000259" key="4">
    <source>
        <dbReference type="Pfam" id="PF01182"/>
    </source>
</evidence>
<dbReference type="EC" id="3.5.99.6" evidence="3"/>
<dbReference type="InterPro" id="IPR004547">
    <property type="entry name" value="Glucosamine6P_isomerase"/>
</dbReference>
<dbReference type="CDD" id="cd01399">
    <property type="entry name" value="GlcN6P_deaminase"/>
    <property type="match status" value="1"/>
</dbReference>
<gene>
    <name evidence="5" type="primary">nagB</name>
    <name evidence="5" type="ORF">CDO51_00860</name>
</gene>
<dbReference type="GO" id="GO:0005975">
    <property type="term" value="P:carbohydrate metabolic process"/>
    <property type="evidence" value="ECO:0007669"/>
    <property type="project" value="InterPro"/>
</dbReference>
<organism evidence="5 6">
    <name type="scientific">Natranaerobius trueperi</name>
    <dbReference type="NCBI Taxonomy" id="759412"/>
    <lineage>
        <taxon>Bacteria</taxon>
        <taxon>Bacillati</taxon>
        <taxon>Bacillota</taxon>
        <taxon>Clostridia</taxon>
        <taxon>Natranaerobiales</taxon>
        <taxon>Natranaerobiaceae</taxon>
        <taxon>Natranaerobius</taxon>
    </lineage>
</organism>
<dbReference type="PROSITE" id="PS01161">
    <property type="entry name" value="GLC_GALNAC_ISOMERASE"/>
    <property type="match status" value="1"/>
</dbReference>
<feature type="domain" description="Glucosamine/galactosamine-6-phosphate isomerase" evidence="4">
    <location>
        <begin position="12"/>
        <end position="232"/>
    </location>
</feature>
<evidence type="ECO:0000256" key="2">
    <source>
        <dbReference type="ARBA" id="ARBA00023277"/>
    </source>
</evidence>
<dbReference type="GO" id="GO:0004342">
    <property type="term" value="F:glucosamine-6-phosphate deaminase activity"/>
    <property type="evidence" value="ECO:0007669"/>
    <property type="project" value="UniProtKB-UniRule"/>
</dbReference>
<comment type="caution">
    <text evidence="5">The sequence shown here is derived from an EMBL/GenBank/DDBJ whole genome shotgun (WGS) entry which is preliminary data.</text>
</comment>
<name>A0A226C1J9_9FIRM</name>
<sequence length="244" mass="27463">MKLITVNDYEELSRLAAEYIKAQLLLKANSNLGLATGMTPMGMYENLVKMYQNGEVSFKEATTFNLDEFLGISPSSPVSYYSYMMENLFNHIDIKKENINIPLSNPENEEKACNEYENKVVKKGIDLQILGIGTNGHIGFNEPGEELNDKTHVTNLKEETIKQNEKLLVERGEESAYHIPKRALTMGMGTILKADKIILLANGSNKKEIVSKMLHHNINTNLPATFLKLHKDVTVILDKESSPF</sequence>
<dbReference type="GO" id="GO:0042802">
    <property type="term" value="F:identical protein binding"/>
    <property type="evidence" value="ECO:0007669"/>
    <property type="project" value="TreeGrafter"/>
</dbReference>
<proteinExistence type="predicted"/>
<dbReference type="Gene3D" id="3.40.50.1360">
    <property type="match status" value="1"/>
</dbReference>
<dbReference type="GO" id="GO:0005737">
    <property type="term" value="C:cytoplasm"/>
    <property type="evidence" value="ECO:0007669"/>
    <property type="project" value="TreeGrafter"/>
</dbReference>
<dbReference type="GO" id="GO:0019262">
    <property type="term" value="P:N-acetylneuraminate catabolic process"/>
    <property type="evidence" value="ECO:0007669"/>
    <property type="project" value="TreeGrafter"/>
</dbReference>
<keyword evidence="1" id="KW-0378">Hydrolase</keyword>
<dbReference type="AlphaFoldDB" id="A0A226C1J9"/>
<evidence type="ECO:0000256" key="1">
    <source>
        <dbReference type="ARBA" id="ARBA00022801"/>
    </source>
</evidence>